<protein>
    <submittedName>
        <fullName evidence="1">Voltage-dependent L-type calcium channel subunit beta-4</fullName>
    </submittedName>
</protein>
<reference evidence="1 2" key="1">
    <citation type="submission" date="2019-05" db="EMBL/GenBank/DDBJ databases">
        <title>Another draft genome of Portunus trituberculatus and its Hox gene families provides insights of decapod evolution.</title>
        <authorList>
            <person name="Jeong J.-H."/>
            <person name="Song I."/>
            <person name="Kim S."/>
            <person name="Choi T."/>
            <person name="Kim D."/>
            <person name="Ryu S."/>
            <person name="Kim W."/>
        </authorList>
    </citation>
    <scope>NUCLEOTIDE SEQUENCE [LARGE SCALE GENOMIC DNA]</scope>
    <source>
        <tissue evidence="1">Muscle</tissue>
    </source>
</reference>
<evidence type="ECO:0000313" key="1">
    <source>
        <dbReference type="EMBL" id="MPC91699.1"/>
    </source>
</evidence>
<dbReference type="AlphaFoldDB" id="A0A5B7JA53"/>
<evidence type="ECO:0000313" key="2">
    <source>
        <dbReference type="Proteomes" id="UP000324222"/>
    </source>
</evidence>
<dbReference type="OrthoDB" id="5962384at2759"/>
<gene>
    <name evidence="1" type="primary">CACNB4</name>
    <name evidence="1" type="ORF">E2C01_086755</name>
</gene>
<name>A0A5B7JA53_PORTR</name>
<dbReference type="InterPro" id="IPR036028">
    <property type="entry name" value="SH3-like_dom_sf"/>
</dbReference>
<dbReference type="Proteomes" id="UP000324222">
    <property type="component" value="Unassembled WGS sequence"/>
</dbReference>
<keyword evidence="2" id="KW-1185">Reference proteome</keyword>
<dbReference type="EMBL" id="VSRR010088693">
    <property type="protein sequence ID" value="MPC91699.1"/>
    <property type="molecule type" value="Genomic_DNA"/>
</dbReference>
<proteinExistence type="predicted"/>
<organism evidence="1 2">
    <name type="scientific">Portunus trituberculatus</name>
    <name type="common">Swimming crab</name>
    <name type="synonym">Neptunus trituberculatus</name>
    <dbReference type="NCBI Taxonomy" id="210409"/>
    <lineage>
        <taxon>Eukaryota</taxon>
        <taxon>Metazoa</taxon>
        <taxon>Ecdysozoa</taxon>
        <taxon>Arthropoda</taxon>
        <taxon>Crustacea</taxon>
        <taxon>Multicrustacea</taxon>
        <taxon>Malacostraca</taxon>
        <taxon>Eumalacostraca</taxon>
        <taxon>Eucarida</taxon>
        <taxon>Decapoda</taxon>
        <taxon>Pleocyemata</taxon>
        <taxon>Brachyura</taxon>
        <taxon>Eubrachyura</taxon>
        <taxon>Portunoidea</taxon>
        <taxon>Portunidae</taxon>
        <taxon>Portuninae</taxon>
        <taxon>Portunus</taxon>
    </lineage>
</organism>
<dbReference type="PANTHER" id="PTHR11824">
    <property type="entry name" value="VOLTAGE-DEPENDENT CALCIUM CHANNEL BETA SUBUNIT"/>
    <property type="match status" value="1"/>
</dbReference>
<dbReference type="SUPFAM" id="SSF50044">
    <property type="entry name" value="SH3-domain"/>
    <property type="match status" value="1"/>
</dbReference>
<accession>A0A5B7JA53</accession>
<sequence length="154" mass="17312">MHSCTASSCCQSAASHIRALSGLQPHLLNRWPRSRRCCVAGIRDPRVPVQQLFARCSRHPSCKTPEFLSPRTRRYFICSVRDLIPSVTCPQTKPVAFSVRTNVAYDGSLDDDSPVHGSAISFDVKDFLHIKVRTECTLLLHKCSLSNEKMLRKT</sequence>
<comment type="caution">
    <text evidence="1">The sequence shown here is derived from an EMBL/GenBank/DDBJ whole genome shotgun (WGS) entry which is preliminary data.</text>
</comment>
<dbReference type="Gene3D" id="2.30.30.40">
    <property type="entry name" value="SH3 Domains"/>
    <property type="match status" value="1"/>
</dbReference>